<evidence type="ECO:0000313" key="1">
    <source>
        <dbReference type="EMBL" id="QUF05680.1"/>
    </source>
</evidence>
<sequence length="554" mass="60360">MIGRQWPELGPAAPDAERWSTFTGQKVVLCLFRTFTSVIHGIALMSVFASDSRIAVVYALSPGSAFERGGRELLRSKRAFVIEDPALLLDAKVDLVVTASEKVDFSIFPDTTTFVVPHGLGFHKFVPDAEWSKRSRLSGLVKDEHLRRCAVRQIVTCSDQVDQLREVTPHINGKTVLCGDLSFEVIRNSGLRRPSYRKAFGLKGEQKLVVVTSTWGRQSLLGQARDVIGRLLDRLPREEYRIALVLHPNVWAHKGEGALLSDLKPELAGGVLLVRPEQGWQAAIVAADLVIGDHGSVSLYAAMNGTPFLLAASGDVVVPRTSMATLVSKAPRLRLDDDFPARCRAVIAGEGQLDAQALIDQTVKRPDGTAKRLRNLFYKALGLSHANVPLWQYEAPPPLLHHQPPEANAVRTKLDGSTVTVETCASVNLGKLDRVEKGWKRHLAVPAEGSSLHYRHAASVIIDGAPCSEGGVFERLGALRGYYPRCPVVVVRDGSEHVADVLDKGHYRIQADGDADPVQQTAVLYALIAGGQQPSGGFITKFGAEECKVHISQC</sequence>
<dbReference type="EMBL" id="CP073249">
    <property type="protein sequence ID" value="QUF05680.1"/>
    <property type="molecule type" value="Genomic_DNA"/>
</dbReference>
<protein>
    <submittedName>
        <fullName evidence="1">Uncharacterized protein</fullName>
    </submittedName>
</protein>
<proteinExistence type="predicted"/>
<dbReference type="Proteomes" id="UP000677152">
    <property type="component" value="Chromosome"/>
</dbReference>
<dbReference type="InterPro" id="IPR043148">
    <property type="entry name" value="TagF_C"/>
</dbReference>
<name>A0AA45LAC3_9PSEU</name>
<gene>
    <name evidence="1" type="ORF">KCV87_06180</name>
</gene>
<accession>A0AA45LAC3</accession>
<reference evidence="1" key="1">
    <citation type="submission" date="2021-04" db="EMBL/GenBank/DDBJ databases">
        <title>Genomic sequence of Actinosynnema pretiosum subsp. pretiosum ATCC 31280 (C-14919).</title>
        <authorList>
            <person name="Bai L."/>
            <person name="Wang X."/>
            <person name="Xiao Y."/>
        </authorList>
    </citation>
    <scope>NUCLEOTIDE SEQUENCE</scope>
    <source>
        <strain evidence="1">ATCC 31280</strain>
    </source>
</reference>
<evidence type="ECO:0000313" key="2">
    <source>
        <dbReference type="Proteomes" id="UP000677152"/>
    </source>
</evidence>
<dbReference type="AlphaFoldDB" id="A0AA45LAC3"/>
<dbReference type="SUPFAM" id="SSF53756">
    <property type="entry name" value="UDP-Glycosyltransferase/glycogen phosphorylase"/>
    <property type="match status" value="1"/>
</dbReference>
<organism evidence="1 2">
    <name type="scientific">Actinosynnema pretiosum subsp. pretiosum</name>
    <dbReference type="NCBI Taxonomy" id="103721"/>
    <lineage>
        <taxon>Bacteria</taxon>
        <taxon>Bacillati</taxon>
        <taxon>Actinomycetota</taxon>
        <taxon>Actinomycetes</taxon>
        <taxon>Pseudonocardiales</taxon>
        <taxon>Pseudonocardiaceae</taxon>
        <taxon>Actinosynnema</taxon>
    </lineage>
</organism>
<dbReference type="Gene3D" id="3.40.50.12580">
    <property type="match status" value="1"/>
</dbReference>